<keyword evidence="6" id="KW-0472">Membrane</keyword>
<organism evidence="9 10">
    <name type="scientific">Nocardioides antri</name>
    <dbReference type="NCBI Taxonomy" id="2607659"/>
    <lineage>
        <taxon>Bacteria</taxon>
        <taxon>Bacillati</taxon>
        <taxon>Actinomycetota</taxon>
        <taxon>Actinomycetes</taxon>
        <taxon>Propionibacteriales</taxon>
        <taxon>Nocardioidaceae</taxon>
        <taxon>Nocardioides</taxon>
    </lineage>
</organism>
<dbReference type="GO" id="GO:0005886">
    <property type="term" value="C:plasma membrane"/>
    <property type="evidence" value="ECO:0007669"/>
    <property type="project" value="TreeGrafter"/>
</dbReference>
<dbReference type="InterPro" id="IPR050487">
    <property type="entry name" value="FtsQ_DivIB"/>
</dbReference>
<dbReference type="InterPro" id="IPR013685">
    <property type="entry name" value="POTRA_FtsQ_type"/>
</dbReference>
<keyword evidence="2" id="KW-1003">Cell membrane</keyword>
<dbReference type="InterPro" id="IPR034746">
    <property type="entry name" value="POTRA"/>
</dbReference>
<evidence type="ECO:0000313" key="9">
    <source>
        <dbReference type="EMBL" id="KAA1429001.1"/>
    </source>
</evidence>
<dbReference type="Proteomes" id="UP000324351">
    <property type="component" value="Unassembled WGS sequence"/>
</dbReference>
<keyword evidence="3" id="KW-0132">Cell division</keyword>
<dbReference type="AlphaFoldDB" id="A0A5B1M7Z6"/>
<name>A0A5B1M7Z6_9ACTN</name>
<protein>
    <submittedName>
        <fullName evidence="9">FtsQ-type POTRA domain-containing protein</fullName>
    </submittedName>
</protein>
<evidence type="ECO:0000256" key="6">
    <source>
        <dbReference type="ARBA" id="ARBA00023136"/>
    </source>
</evidence>
<evidence type="ECO:0000313" key="10">
    <source>
        <dbReference type="Proteomes" id="UP000324351"/>
    </source>
</evidence>
<comment type="caution">
    <text evidence="9">The sequence shown here is derived from an EMBL/GenBank/DDBJ whole genome shotgun (WGS) entry which is preliminary data.</text>
</comment>
<dbReference type="PROSITE" id="PS51779">
    <property type="entry name" value="POTRA"/>
    <property type="match status" value="1"/>
</dbReference>
<dbReference type="Gene3D" id="3.10.20.310">
    <property type="entry name" value="membrane protein fhac"/>
    <property type="match status" value="1"/>
</dbReference>
<proteinExistence type="predicted"/>
<evidence type="ECO:0000256" key="3">
    <source>
        <dbReference type="ARBA" id="ARBA00022618"/>
    </source>
</evidence>
<evidence type="ECO:0000256" key="5">
    <source>
        <dbReference type="ARBA" id="ARBA00022989"/>
    </source>
</evidence>
<keyword evidence="7" id="KW-0131">Cell cycle</keyword>
<evidence type="ECO:0000256" key="2">
    <source>
        <dbReference type="ARBA" id="ARBA00022475"/>
    </source>
</evidence>
<evidence type="ECO:0000259" key="8">
    <source>
        <dbReference type="PROSITE" id="PS51779"/>
    </source>
</evidence>
<evidence type="ECO:0000256" key="1">
    <source>
        <dbReference type="ARBA" id="ARBA00004370"/>
    </source>
</evidence>
<evidence type="ECO:0000256" key="7">
    <source>
        <dbReference type="ARBA" id="ARBA00023306"/>
    </source>
</evidence>
<feature type="domain" description="POTRA" evidence="8">
    <location>
        <begin position="52"/>
        <end position="121"/>
    </location>
</feature>
<dbReference type="Pfam" id="PF03799">
    <property type="entry name" value="FtsQ_DivIB_C"/>
    <property type="match status" value="1"/>
</dbReference>
<dbReference type="InterPro" id="IPR005548">
    <property type="entry name" value="Cell_div_FtsQ/DivIB_C"/>
</dbReference>
<dbReference type="RefSeq" id="WP_149748623.1">
    <property type="nucleotide sequence ID" value="NZ_VUJW01000001.1"/>
</dbReference>
<keyword evidence="5" id="KW-1133">Transmembrane helix</keyword>
<evidence type="ECO:0000256" key="4">
    <source>
        <dbReference type="ARBA" id="ARBA00022692"/>
    </source>
</evidence>
<gene>
    <name evidence="9" type="ORF">F0U47_01980</name>
</gene>
<comment type="subcellular location">
    <subcellularLocation>
        <location evidence="1">Membrane</location>
    </subcellularLocation>
</comment>
<dbReference type="GO" id="GO:0051301">
    <property type="term" value="P:cell division"/>
    <property type="evidence" value="ECO:0007669"/>
    <property type="project" value="UniProtKB-KW"/>
</dbReference>
<dbReference type="PANTHER" id="PTHR37820:SF1">
    <property type="entry name" value="CELL DIVISION PROTEIN FTSQ"/>
    <property type="match status" value="1"/>
</dbReference>
<dbReference type="EMBL" id="VUJW01000001">
    <property type="protein sequence ID" value="KAA1429001.1"/>
    <property type="molecule type" value="Genomic_DNA"/>
</dbReference>
<dbReference type="PANTHER" id="PTHR37820">
    <property type="entry name" value="CELL DIVISION PROTEIN DIVIB"/>
    <property type="match status" value="1"/>
</dbReference>
<keyword evidence="10" id="KW-1185">Reference proteome</keyword>
<reference evidence="9 10" key="2">
    <citation type="submission" date="2019-09" db="EMBL/GenBank/DDBJ databases">
        <authorList>
            <person name="Jin C."/>
        </authorList>
    </citation>
    <scope>NUCLEOTIDE SEQUENCE [LARGE SCALE GENOMIC DNA]</scope>
    <source>
        <strain evidence="9 10">BN140041</strain>
    </source>
</reference>
<accession>A0A5B1M7Z6</accession>
<dbReference type="Pfam" id="PF08478">
    <property type="entry name" value="POTRA_1"/>
    <property type="match status" value="1"/>
</dbReference>
<sequence length="248" mass="27343">MADRSVQDRSRRRFARRQWARRWLAWRPLLALVLLLGAIGFAVYGIYFSPWLRVEGAEVTGTSQLAEAEVLAAADVPTGDALARVDLAVIEARIEGRLTAVRSVDVSRQWPHDLRIEIEEWRPLAVVDGDSSYEFLAQSGDTFTFQAMPTRPPADLPLVRVGSEADLRALEEAAAVVASLDGEVTKLVDHIEVETADRIVLALSEGRTVQWGSSAQSDEKARVLLTLLDERPQATTYDVSVPGLPATR</sequence>
<reference evidence="9 10" key="1">
    <citation type="submission" date="2019-09" db="EMBL/GenBank/DDBJ databases">
        <title>Nocardioides panacisoli sp. nov., isolated from the soil of a ginseng field.</title>
        <authorList>
            <person name="Cho C."/>
        </authorList>
    </citation>
    <scope>NUCLEOTIDE SEQUENCE [LARGE SCALE GENOMIC DNA]</scope>
    <source>
        <strain evidence="9 10">BN140041</strain>
    </source>
</reference>
<keyword evidence="4" id="KW-0812">Transmembrane</keyword>